<dbReference type="RefSeq" id="XP_016628473.1">
    <property type="nucleotide sequence ID" value="XM_016780554.1"/>
</dbReference>
<evidence type="ECO:0000313" key="8">
    <source>
        <dbReference type="Proteomes" id="UP000053411"/>
    </source>
</evidence>
<keyword evidence="4 6" id="KW-1133">Transmembrane helix</keyword>
<feature type="transmembrane region" description="Helical" evidence="6">
    <location>
        <begin position="173"/>
        <end position="196"/>
    </location>
</feature>
<dbReference type="STRING" id="1442371.A0A0D2GXT2"/>
<feature type="transmembrane region" description="Helical" evidence="6">
    <location>
        <begin position="208"/>
        <end position="231"/>
    </location>
</feature>
<evidence type="ECO:0008006" key="9">
    <source>
        <dbReference type="Google" id="ProtNLM"/>
    </source>
</evidence>
<comment type="subcellular location">
    <subcellularLocation>
        <location evidence="1">Membrane</location>
        <topology evidence="1">Multi-pass membrane protein</topology>
    </subcellularLocation>
</comment>
<dbReference type="GO" id="GO:0005886">
    <property type="term" value="C:plasma membrane"/>
    <property type="evidence" value="ECO:0007669"/>
    <property type="project" value="TreeGrafter"/>
</dbReference>
<dbReference type="AlphaFoldDB" id="A0A0D2GXT2"/>
<comment type="similarity">
    <text evidence="2">Belongs to the acetate uptake transporter (AceTr) (TC 2.A.96) family.</text>
</comment>
<proteinExistence type="inferred from homology"/>
<feature type="transmembrane region" description="Helical" evidence="6">
    <location>
        <begin position="85"/>
        <end position="110"/>
    </location>
</feature>
<dbReference type="EMBL" id="KN848088">
    <property type="protein sequence ID" value="KIX94350.1"/>
    <property type="molecule type" value="Genomic_DNA"/>
</dbReference>
<keyword evidence="5 6" id="KW-0472">Membrane</keyword>
<evidence type="ECO:0000256" key="1">
    <source>
        <dbReference type="ARBA" id="ARBA00004141"/>
    </source>
</evidence>
<name>A0A0D2GXT2_9EURO</name>
<protein>
    <recommendedName>
        <fullName evidence="9">GPR1/FUN34/YaaH-class plasma membrane protein</fullName>
    </recommendedName>
</protein>
<evidence type="ECO:0000256" key="2">
    <source>
        <dbReference type="ARBA" id="ARBA00005587"/>
    </source>
</evidence>
<dbReference type="VEuPathDB" id="FungiDB:Z520_10060"/>
<accession>A0A0D2GXT2</accession>
<feature type="transmembrane region" description="Helical" evidence="6">
    <location>
        <begin position="149"/>
        <end position="166"/>
    </location>
</feature>
<evidence type="ECO:0000313" key="7">
    <source>
        <dbReference type="EMBL" id="KIX94350.1"/>
    </source>
</evidence>
<keyword evidence="3 6" id="KW-0812">Transmembrane</keyword>
<dbReference type="OrthoDB" id="3648309at2759"/>
<organism evidence="7 8">
    <name type="scientific">Fonsecaea multimorphosa CBS 102226</name>
    <dbReference type="NCBI Taxonomy" id="1442371"/>
    <lineage>
        <taxon>Eukaryota</taxon>
        <taxon>Fungi</taxon>
        <taxon>Dikarya</taxon>
        <taxon>Ascomycota</taxon>
        <taxon>Pezizomycotina</taxon>
        <taxon>Eurotiomycetes</taxon>
        <taxon>Chaetothyriomycetidae</taxon>
        <taxon>Chaetothyriales</taxon>
        <taxon>Herpotrichiellaceae</taxon>
        <taxon>Fonsecaea</taxon>
    </lineage>
</organism>
<feature type="transmembrane region" description="Helical" evidence="6">
    <location>
        <begin position="60"/>
        <end position="79"/>
    </location>
</feature>
<dbReference type="InterPro" id="IPR000791">
    <property type="entry name" value="Gpr1/Fun34/SatP-like"/>
</dbReference>
<sequence>MAPSQKADTTEISTADPSLYRNDTNASIAIPKDVFEKLYLTPQLPAKGQLRATFGNPTPLGLVGFIMTSSPFACILMGWRGASDIAALIGVLYFFGGTIQIIACILEFFLANTFPCVVFGTFGAFWLSLGITEQYVIPQAADPTNFYASFAYVLAFFGVLMLMFLVCALRTNVIFVTLFALIIIIAELLAAAYWSLADGAVSRAENLLKGAGAVTFILSAFAFYLLFTILLEAVDFPLTLPVGDLSTRFKGKRGRKAEKERRDLGV</sequence>
<dbReference type="PANTHER" id="PTHR31123">
    <property type="entry name" value="ACCUMULATION OF DYADS PROTEIN 2-RELATED"/>
    <property type="match status" value="1"/>
</dbReference>
<evidence type="ECO:0000256" key="6">
    <source>
        <dbReference type="SAM" id="Phobius"/>
    </source>
</evidence>
<feature type="transmembrane region" description="Helical" evidence="6">
    <location>
        <begin position="117"/>
        <end position="137"/>
    </location>
</feature>
<dbReference type="Proteomes" id="UP000053411">
    <property type="component" value="Unassembled WGS sequence"/>
</dbReference>
<dbReference type="GO" id="GO:0015123">
    <property type="term" value="F:acetate transmembrane transporter activity"/>
    <property type="evidence" value="ECO:0007669"/>
    <property type="project" value="TreeGrafter"/>
</dbReference>
<dbReference type="NCBIfam" id="NF038013">
    <property type="entry name" value="AceTr_1"/>
    <property type="match status" value="1"/>
</dbReference>
<dbReference type="GeneID" id="27715806"/>
<keyword evidence="8" id="KW-1185">Reference proteome</keyword>
<gene>
    <name evidence="7" type="ORF">Z520_10060</name>
</gene>
<evidence type="ECO:0000256" key="3">
    <source>
        <dbReference type="ARBA" id="ARBA00022692"/>
    </source>
</evidence>
<dbReference type="InterPro" id="IPR051633">
    <property type="entry name" value="AceTr"/>
</dbReference>
<dbReference type="Pfam" id="PF01184">
    <property type="entry name" value="Gpr1_Fun34_YaaH"/>
    <property type="match status" value="1"/>
</dbReference>
<reference evidence="7 8" key="1">
    <citation type="submission" date="2015-01" db="EMBL/GenBank/DDBJ databases">
        <title>The Genome Sequence of Fonsecaea multimorphosa CBS 102226.</title>
        <authorList>
            <consortium name="The Broad Institute Genomics Platform"/>
            <person name="Cuomo C."/>
            <person name="de Hoog S."/>
            <person name="Gorbushina A."/>
            <person name="Stielow B."/>
            <person name="Teixiera M."/>
            <person name="Abouelleil A."/>
            <person name="Chapman S.B."/>
            <person name="Priest M."/>
            <person name="Young S.K."/>
            <person name="Wortman J."/>
            <person name="Nusbaum C."/>
            <person name="Birren B."/>
        </authorList>
    </citation>
    <scope>NUCLEOTIDE SEQUENCE [LARGE SCALE GENOMIC DNA]</scope>
    <source>
        <strain evidence="7 8">CBS 102226</strain>
    </source>
</reference>
<evidence type="ECO:0000256" key="4">
    <source>
        <dbReference type="ARBA" id="ARBA00022989"/>
    </source>
</evidence>
<dbReference type="PANTHER" id="PTHR31123:SF4">
    <property type="entry name" value="PROTEIN ALCS"/>
    <property type="match status" value="1"/>
</dbReference>
<evidence type="ECO:0000256" key="5">
    <source>
        <dbReference type="ARBA" id="ARBA00023136"/>
    </source>
</evidence>